<dbReference type="AlphaFoldDB" id="A0AA51UJV7"/>
<name>A0AA51UJV7_9EURY</name>
<dbReference type="InterPro" id="IPR036390">
    <property type="entry name" value="WH_DNA-bd_sf"/>
</dbReference>
<evidence type="ECO:0000313" key="2">
    <source>
        <dbReference type="Proteomes" id="UP001182908"/>
    </source>
</evidence>
<keyword evidence="2" id="KW-1185">Reference proteome</keyword>
<proteinExistence type="predicted"/>
<dbReference type="RefSeq" id="WP_309310250.1">
    <property type="nucleotide sequence ID" value="NZ_CP133592.1"/>
</dbReference>
<dbReference type="InterPro" id="IPR016723">
    <property type="entry name" value="Tscrpt_reg_ArsR_prd"/>
</dbReference>
<dbReference type="SUPFAM" id="SSF46785">
    <property type="entry name" value="Winged helix' DNA-binding domain"/>
    <property type="match status" value="1"/>
</dbReference>
<dbReference type="GeneID" id="84233073"/>
<sequence>MSQDSEYESELDDIKHMLSDIHNDIRSFMDSANHQYIDSVIRNVKDDYSGVIVRHLMDDASKGLEKNMVKKCEMRGDCKTLLSNVLQKNAGLIKNGTVHEAAIEENRLELKQLRTMVPYDKCDICFAEASDILSRQVTLMRSMRIYETNKDKRQDLSQLPPEEVVTDILEPLCHQKRFEILKAISAETKSFSVLSGLTGLRGGNLLFHLQKLVEKGMIIQRHERGDYMITGKGFKVMEGVSRIYSALEPEPEKQTDDSESI</sequence>
<reference evidence="1 2" key="1">
    <citation type="submission" date="2023-08" db="EMBL/GenBank/DDBJ databases">
        <title>Methanolobus mangrovi sp. nov. and Methanolobus sediminis sp. nov, two novel methylotrophic methanogens isolated from mangrove sediments in China.</title>
        <authorList>
            <person name="Zhou J."/>
        </authorList>
    </citation>
    <scope>NUCLEOTIDE SEQUENCE [LARGE SCALE GENOMIC DNA]</scope>
    <source>
        <strain evidence="1 2">FTZ6</strain>
    </source>
</reference>
<evidence type="ECO:0000313" key="1">
    <source>
        <dbReference type="EMBL" id="WMW24438.1"/>
    </source>
</evidence>
<dbReference type="InterPro" id="IPR011991">
    <property type="entry name" value="ArsR-like_HTH"/>
</dbReference>
<dbReference type="InterPro" id="IPR036388">
    <property type="entry name" value="WH-like_DNA-bd_sf"/>
</dbReference>
<dbReference type="Gene3D" id="1.10.10.10">
    <property type="entry name" value="Winged helix-like DNA-binding domain superfamily/Winged helix DNA-binding domain"/>
    <property type="match status" value="1"/>
</dbReference>
<dbReference type="CDD" id="cd00090">
    <property type="entry name" value="HTH_ARSR"/>
    <property type="match status" value="1"/>
</dbReference>
<dbReference type="PIRSF" id="PIRSF018357">
    <property type="entry name" value="Trans_reg_ArsR_prd"/>
    <property type="match status" value="1"/>
</dbReference>
<accession>A0AA51UJV7</accession>
<dbReference type="Proteomes" id="UP001182908">
    <property type="component" value="Chromosome"/>
</dbReference>
<dbReference type="KEGG" id="mseb:RE474_10110"/>
<gene>
    <name evidence="1" type="ORF">RE474_10110</name>
</gene>
<organism evidence="1 2">
    <name type="scientific">Methanolobus sediminis</name>
    <dbReference type="NCBI Taxonomy" id="3072978"/>
    <lineage>
        <taxon>Archaea</taxon>
        <taxon>Methanobacteriati</taxon>
        <taxon>Methanobacteriota</taxon>
        <taxon>Stenosarchaea group</taxon>
        <taxon>Methanomicrobia</taxon>
        <taxon>Methanosarcinales</taxon>
        <taxon>Methanosarcinaceae</taxon>
        <taxon>Methanolobus</taxon>
    </lineage>
</organism>
<dbReference type="EMBL" id="CP133592">
    <property type="protein sequence ID" value="WMW24438.1"/>
    <property type="molecule type" value="Genomic_DNA"/>
</dbReference>
<protein>
    <submittedName>
        <fullName evidence="1">Winged helix-turn-helix domain-containing protein</fullName>
    </submittedName>
</protein>